<name>C5LZZ4_PERM5</name>
<gene>
    <name evidence="1" type="ORF">Pmar_PMAR004553</name>
</gene>
<sequence length="501" mass="56518">MATPDYTKLVPRAEDFEDQDLWAELTQLAKDARLDRIKQTLSNFRRKRTLAHNVVKDTRRQIAEEHLEGVEGAERHQTLTYQTAVWTDANKACRALEKIEEAVEYATVFDVLPGTVGSDDEGWVTTSSNPPATPPALRPVEHRGEDKAKEEGGIMHATPPLAPEVSTSKAITAQTITKIDLPKLKDKFSLEHHLRLCERMLEEAEVGRRIGDDFFPVSRLQLNVVMKILGTLGQHKDIFDLASDTAEQYDHAWGPVKKVLLDTHAKRETLIEEYRSSILHLKYSDVDKFCAEARKLHSRMIRLFGPQNSYEKRGFIESLVSRLPTQRAASLISEVHRVANLGAYSPDWPIAVSFDGSDQSLLSILNRLERQEGAVRTLKVVSKVDAARMVEAEEYELKVAGLAEKQTGGLKHEVGGQRPPNSAKTWSSQYPEESLIKVYECWGDMLKAKVPEMIGSFALKTRFRRNPIFRIVALKQGIGRDDVISRLKSEGIRAEVFTPFQ</sequence>
<organism evidence="2">
    <name type="scientific">Perkinsus marinus (strain ATCC 50983 / TXsc)</name>
    <dbReference type="NCBI Taxonomy" id="423536"/>
    <lineage>
        <taxon>Eukaryota</taxon>
        <taxon>Sar</taxon>
        <taxon>Alveolata</taxon>
        <taxon>Perkinsozoa</taxon>
        <taxon>Perkinsea</taxon>
        <taxon>Perkinsida</taxon>
        <taxon>Perkinsidae</taxon>
        <taxon>Perkinsus</taxon>
    </lineage>
</organism>
<accession>C5LZZ4</accession>
<dbReference type="AlphaFoldDB" id="C5LZZ4"/>
<evidence type="ECO:0000313" key="1">
    <source>
        <dbReference type="EMBL" id="EEQ97812.1"/>
    </source>
</evidence>
<proteinExistence type="predicted"/>
<dbReference type="EMBL" id="GG686971">
    <property type="protein sequence ID" value="EEQ97812.1"/>
    <property type="molecule type" value="Genomic_DNA"/>
</dbReference>
<dbReference type="GeneID" id="9037269"/>
<protein>
    <submittedName>
        <fullName evidence="1">Uncharacterized protein</fullName>
    </submittedName>
</protein>
<dbReference type="RefSeq" id="XP_002765095.1">
    <property type="nucleotide sequence ID" value="XM_002765049.1"/>
</dbReference>
<dbReference type="InParanoid" id="C5LZZ4"/>
<keyword evidence="2" id="KW-1185">Reference proteome</keyword>
<reference evidence="1 2" key="1">
    <citation type="submission" date="2008-07" db="EMBL/GenBank/DDBJ databases">
        <authorList>
            <person name="El-Sayed N."/>
            <person name="Caler E."/>
            <person name="Inman J."/>
            <person name="Amedeo P."/>
            <person name="Hass B."/>
            <person name="Wortman J."/>
        </authorList>
    </citation>
    <scope>NUCLEOTIDE SEQUENCE [LARGE SCALE GENOMIC DNA]</scope>
    <source>
        <strain evidence="2">ATCC 50983 / TXsc</strain>
    </source>
</reference>
<evidence type="ECO:0000313" key="2">
    <source>
        <dbReference type="Proteomes" id="UP000007800"/>
    </source>
</evidence>
<dbReference type="Proteomes" id="UP000007800">
    <property type="component" value="Unassembled WGS sequence"/>
</dbReference>